<dbReference type="EC" id="2.1.1.-" evidence="8"/>
<feature type="domain" description="DNA methylase N-4/N-6" evidence="10">
    <location>
        <begin position="27"/>
        <end position="321"/>
    </location>
</feature>
<dbReference type="Gene3D" id="3.40.50.150">
    <property type="entry name" value="Vaccinia Virus protein VP39"/>
    <property type="match status" value="1"/>
</dbReference>
<evidence type="ECO:0000256" key="3">
    <source>
        <dbReference type="ARBA" id="ARBA00022679"/>
    </source>
</evidence>
<dbReference type="InterPro" id="IPR002941">
    <property type="entry name" value="DNA_methylase_N4/N6"/>
</dbReference>
<sequence length="332" mass="36406">MTRDVDGVRLLTGDAYQVLATLPDDCVDCVVTSPPYWGTRDYGVPGQYGREAALTDYLAHLRAVFVQVRRVLKPSGTVWLNLGDSYSTQPSGPPGRSSQLGHVVSEQATAARSAPVPHKNLLGIPWRLALALQDDGWILRSDIIWHKPNGMPESVRDRPARKHEYLFLLTKSPRYYFDLDAIRTPYTGPRAPSRRARPHGGKRPNSITTTWPNRKHTHPGAIARGHVPQTINQRGGRHNTIHPKGANPGTVWSIATRPTRHHHYAAFPIDLPLRAIAAGCPPGGVVLDPFSGAGTTILAAHNLGREAIGIDIQPAYHDLARERLQAMQGPAT</sequence>
<proteinExistence type="inferred from homology"/>
<keyword evidence="6" id="KW-0238">DNA-binding</keyword>
<dbReference type="PRINTS" id="PR00508">
    <property type="entry name" value="S21N4MTFRASE"/>
</dbReference>
<organism evidence="11 12">
    <name type="scientific">Actinomadura darangshiensis</name>
    <dbReference type="NCBI Taxonomy" id="705336"/>
    <lineage>
        <taxon>Bacteria</taxon>
        <taxon>Bacillati</taxon>
        <taxon>Actinomycetota</taxon>
        <taxon>Actinomycetes</taxon>
        <taxon>Streptosporangiales</taxon>
        <taxon>Thermomonosporaceae</taxon>
        <taxon>Actinomadura</taxon>
    </lineage>
</organism>
<evidence type="ECO:0000256" key="2">
    <source>
        <dbReference type="ARBA" id="ARBA00022603"/>
    </source>
</evidence>
<evidence type="ECO:0000313" key="11">
    <source>
        <dbReference type="EMBL" id="TDD65505.1"/>
    </source>
</evidence>
<feature type="region of interest" description="Disordered" evidence="9">
    <location>
        <begin position="187"/>
        <end position="222"/>
    </location>
</feature>
<dbReference type="PANTHER" id="PTHR13370:SF3">
    <property type="entry name" value="TRNA (GUANINE(10)-N2)-METHYLTRANSFERASE HOMOLOG"/>
    <property type="match status" value="1"/>
</dbReference>
<name>A0A4R5A245_9ACTN</name>
<keyword evidence="5" id="KW-0680">Restriction system</keyword>
<dbReference type="SUPFAM" id="SSF53335">
    <property type="entry name" value="S-adenosyl-L-methionine-dependent methyltransferases"/>
    <property type="match status" value="1"/>
</dbReference>
<dbReference type="GO" id="GO:0005737">
    <property type="term" value="C:cytoplasm"/>
    <property type="evidence" value="ECO:0007669"/>
    <property type="project" value="TreeGrafter"/>
</dbReference>
<evidence type="ECO:0000256" key="4">
    <source>
        <dbReference type="ARBA" id="ARBA00022691"/>
    </source>
</evidence>
<dbReference type="GO" id="GO:0009307">
    <property type="term" value="P:DNA restriction-modification system"/>
    <property type="evidence" value="ECO:0007669"/>
    <property type="project" value="UniProtKB-KW"/>
</dbReference>
<evidence type="ECO:0000256" key="8">
    <source>
        <dbReference type="RuleBase" id="RU362026"/>
    </source>
</evidence>
<dbReference type="GO" id="GO:0003677">
    <property type="term" value="F:DNA binding"/>
    <property type="evidence" value="ECO:0007669"/>
    <property type="project" value="UniProtKB-KW"/>
</dbReference>
<protein>
    <recommendedName>
        <fullName evidence="8">Methyltransferase</fullName>
        <ecNumber evidence="8">2.1.1.-</ecNumber>
    </recommendedName>
</protein>
<dbReference type="AlphaFoldDB" id="A0A4R5A245"/>
<evidence type="ECO:0000256" key="9">
    <source>
        <dbReference type="SAM" id="MobiDB-lite"/>
    </source>
</evidence>
<feature type="compositionally biased region" description="Basic residues" evidence="9">
    <location>
        <begin position="192"/>
        <end position="202"/>
    </location>
</feature>
<reference evidence="11 12" key="1">
    <citation type="submission" date="2019-03" db="EMBL/GenBank/DDBJ databases">
        <title>Draft genome sequences of novel Actinobacteria.</title>
        <authorList>
            <person name="Sahin N."/>
            <person name="Ay H."/>
            <person name="Saygin H."/>
        </authorList>
    </citation>
    <scope>NUCLEOTIDE SEQUENCE [LARGE SCALE GENOMIC DNA]</scope>
    <source>
        <strain evidence="11 12">DSM 45941</strain>
    </source>
</reference>
<dbReference type="InterPro" id="IPR029063">
    <property type="entry name" value="SAM-dependent_MTases_sf"/>
</dbReference>
<dbReference type="GO" id="GO:0032259">
    <property type="term" value="P:methylation"/>
    <property type="evidence" value="ECO:0007669"/>
    <property type="project" value="UniProtKB-KW"/>
</dbReference>
<evidence type="ECO:0000256" key="7">
    <source>
        <dbReference type="ARBA" id="ARBA00049120"/>
    </source>
</evidence>
<keyword evidence="12" id="KW-1185">Reference proteome</keyword>
<comment type="catalytic activity">
    <reaction evidence="7">
        <text>a 2'-deoxycytidine in DNA + S-adenosyl-L-methionine = an N(4)-methyl-2'-deoxycytidine in DNA + S-adenosyl-L-homocysteine + H(+)</text>
        <dbReference type="Rhea" id="RHEA:16857"/>
        <dbReference type="Rhea" id="RHEA-COMP:11369"/>
        <dbReference type="Rhea" id="RHEA-COMP:13674"/>
        <dbReference type="ChEBI" id="CHEBI:15378"/>
        <dbReference type="ChEBI" id="CHEBI:57856"/>
        <dbReference type="ChEBI" id="CHEBI:59789"/>
        <dbReference type="ChEBI" id="CHEBI:85452"/>
        <dbReference type="ChEBI" id="CHEBI:137933"/>
        <dbReference type="EC" id="2.1.1.113"/>
    </reaction>
</comment>
<evidence type="ECO:0000256" key="1">
    <source>
        <dbReference type="ARBA" id="ARBA00010203"/>
    </source>
</evidence>
<dbReference type="PROSITE" id="PS00093">
    <property type="entry name" value="N4_MTASE"/>
    <property type="match status" value="1"/>
</dbReference>
<evidence type="ECO:0000256" key="6">
    <source>
        <dbReference type="ARBA" id="ARBA00023125"/>
    </source>
</evidence>
<dbReference type="Proteomes" id="UP000295578">
    <property type="component" value="Unassembled WGS sequence"/>
</dbReference>
<comment type="similarity">
    <text evidence="1">Belongs to the N(4)/N(6)-methyltransferase family. N(4) subfamily.</text>
</comment>
<accession>A0A4R5A245</accession>
<evidence type="ECO:0000259" key="10">
    <source>
        <dbReference type="Pfam" id="PF01555"/>
    </source>
</evidence>
<gene>
    <name evidence="11" type="ORF">E1293_40225</name>
</gene>
<keyword evidence="3 11" id="KW-0808">Transferase</keyword>
<evidence type="ECO:0000313" key="12">
    <source>
        <dbReference type="Proteomes" id="UP000295578"/>
    </source>
</evidence>
<dbReference type="GO" id="GO:0008170">
    <property type="term" value="F:N-methyltransferase activity"/>
    <property type="evidence" value="ECO:0007669"/>
    <property type="project" value="InterPro"/>
</dbReference>
<keyword evidence="2 11" id="KW-0489">Methyltransferase</keyword>
<dbReference type="EMBL" id="SMKY01000333">
    <property type="protein sequence ID" value="TDD65505.1"/>
    <property type="molecule type" value="Genomic_DNA"/>
</dbReference>
<dbReference type="Pfam" id="PF01555">
    <property type="entry name" value="N6_N4_Mtase"/>
    <property type="match status" value="1"/>
</dbReference>
<dbReference type="GO" id="GO:0015667">
    <property type="term" value="F:site-specific DNA-methyltransferase (cytosine-N4-specific) activity"/>
    <property type="evidence" value="ECO:0007669"/>
    <property type="project" value="UniProtKB-EC"/>
</dbReference>
<dbReference type="InterPro" id="IPR001091">
    <property type="entry name" value="RM_Methyltransferase"/>
</dbReference>
<dbReference type="PANTHER" id="PTHR13370">
    <property type="entry name" value="RNA METHYLASE-RELATED"/>
    <property type="match status" value="1"/>
</dbReference>
<comment type="caution">
    <text evidence="11">The sequence shown here is derived from an EMBL/GenBank/DDBJ whole genome shotgun (WGS) entry which is preliminary data.</text>
</comment>
<dbReference type="OrthoDB" id="9773060at2"/>
<dbReference type="InterPro" id="IPR017985">
    <property type="entry name" value="MeTrfase_CN4_CS"/>
</dbReference>
<keyword evidence="4" id="KW-0949">S-adenosyl-L-methionine</keyword>
<evidence type="ECO:0000256" key="5">
    <source>
        <dbReference type="ARBA" id="ARBA00022747"/>
    </source>
</evidence>